<dbReference type="RefSeq" id="WP_012859515.1">
    <property type="nucleotide sequence ID" value="NC_013517.1"/>
</dbReference>
<dbReference type="InterPro" id="IPR000089">
    <property type="entry name" value="Biotin_lipoyl"/>
</dbReference>
<dbReference type="SUPFAM" id="SSF51230">
    <property type="entry name" value="Single hybrid motif"/>
    <property type="match status" value="1"/>
</dbReference>
<comment type="similarity">
    <text evidence="2 6">Belongs to the 2-oxoacid dehydrogenase family.</text>
</comment>
<evidence type="ECO:0000256" key="6">
    <source>
        <dbReference type="RuleBase" id="RU003423"/>
    </source>
</evidence>
<dbReference type="InterPro" id="IPR036625">
    <property type="entry name" value="E3-bd_dom_sf"/>
</dbReference>
<dbReference type="PANTHER" id="PTHR43178">
    <property type="entry name" value="DIHYDROLIPOAMIDE ACETYLTRANSFERASE COMPONENT OF PYRUVATE DEHYDROGENASE COMPLEX"/>
    <property type="match status" value="1"/>
</dbReference>
<dbReference type="eggNOG" id="COG0508">
    <property type="taxonomic scope" value="Bacteria"/>
</dbReference>
<evidence type="ECO:0000256" key="4">
    <source>
        <dbReference type="ARBA" id="ARBA00022823"/>
    </source>
</evidence>
<proteinExistence type="inferred from homology"/>
<dbReference type="EMBL" id="CP001739">
    <property type="protein sequence ID" value="ACZ06915.1"/>
    <property type="molecule type" value="Genomic_DNA"/>
</dbReference>
<organism evidence="10 12">
    <name type="scientific">Sebaldella termitidis (strain ATCC 33386 / NCTC 11300)</name>
    <dbReference type="NCBI Taxonomy" id="526218"/>
    <lineage>
        <taxon>Bacteria</taxon>
        <taxon>Fusobacteriati</taxon>
        <taxon>Fusobacteriota</taxon>
        <taxon>Fusobacteriia</taxon>
        <taxon>Fusobacteriales</taxon>
        <taxon>Leptotrichiaceae</taxon>
        <taxon>Sebaldella</taxon>
    </lineage>
</organism>
<dbReference type="EC" id="2.3.1.-" evidence="6"/>
<dbReference type="GO" id="GO:0005737">
    <property type="term" value="C:cytoplasm"/>
    <property type="evidence" value="ECO:0007669"/>
    <property type="project" value="TreeGrafter"/>
</dbReference>
<keyword evidence="3 6" id="KW-0808">Transferase</keyword>
<dbReference type="AlphaFoldDB" id="D1AIV3"/>
<evidence type="ECO:0000256" key="7">
    <source>
        <dbReference type="SAM" id="MobiDB-lite"/>
    </source>
</evidence>
<dbReference type="Proteomes" id="UP000000845">
    <property type="component" value="Chromosome"/>
</dbReference>
<dbReference type="Gene3D" id="4.10.320.10">
    <property type="entry name" value="E3-binding domain"/>
    <property type="match status" value="2"/>
</dbReference>
<name>D1AIV3_SEBTE</name>
<dbReference type="SUPFAM" id="SSF52777">
    <property type="entry name" value="CoA-dependent acyltransferases"/>
    <property type="match status" value="1"/>
</dbReference>
<gene>
    <name evidence="10" type="ordered locus">Sterm_0027</name>
    <name evidence="11" type="ordered locus">Sterm_3770</name>
</gene>
<evidence type="ECO:0000313" key="12">
    <source>
        <dbReference type="Proteomes" id="UP000000845"/>
    </source>
</evidence>
<feature type="region of interest" description="Disordered" evidence="7">
    <location>
        <begin position="126"/>
        <end position="149"/>
    </location>
</feature>
<dbReference type="InterPro" id="IPR023213">
    <property type="entry name" value="CAT-like_dom_sf"/>
</dbReference>
<evidence type="ECO:0000313" key="10">
    <source>
        <dbReference type="EMBL" id="ACZ06915.1"/>
    </source>
</evidence>
<dbReference type="CDD" id="cd06849">
    <property type="entry name" value="lipoyl_domain"/>
    <property type="match status" value="1"/>
</dbReference>
<feature type="domain" description="Peripheral subunit-binding (PSBD)" evidence="9">
    <location>
        <begin position="126"/>
        <end position="163"/>
    </location>
</feature>
<keyword evidence="4 6" id="KW-0450">Lipoyl</keyword>
<dbReference type="Gene3D" id="2.40.50.100">
    <property type="match status" value="1"/>
</dbReference>
<reference evidence="10 12" key="2">
    <citation type="journal article" date="2010" name="Stand. Genomic Sci.">
        <title>Complete genome sequence of Sebaldella termitidis type strain (NCTC 11300).</title>
        <authorList>
            <person name="Harmon-Smith M."/>
            <person name="Celia L."/>
            <person name="Chertkov O."/>
            <person name="Lapidus A."/>
            <person name="Copeland A."/>
            <person name="Glavina Del Rio T."/>
            <person name="Nolan M."/>
            <person name="Lucas S."/>
            <person name="Tice H."/>
            <person name="Cheng J.F."/>
            <person name="Han C."/>
            <person name="Detter J.C."/>
            <person name="Bruce D."/>
            <person name="Goodwin L."/>
            <person name="Pitluck S."/>
            <person name="Pati A."/>
            <person name="Liolios K."/>
            <person name="Ivanova N."/>
            <person name="Mavromatis K."/>
            <person name="Mikhailova N."/>
            <person name="Chen A."/>
            <person name="Palaniappan K."/>
            <person name="Land M."/>
            <person name="Hauser L."/>
            <person name="Chang Y.J."/>
            <person name="Jeffries C.D."/>
            <person name="Brettin T."/>
            <person name="Goker M."/>
            <person name="Beck B."/>
            <person name="Bristow J."/>
            <person name="Eisen J.A."/>
            <person name="Markowitz V."/>
            <person name="Hugenholtz P."/>
            <person name="Kyrpides N.C."/>
            <person name="Klenk H.P."/>
            <person name="Chen F."/>
        </authorList>
    </citation>
    <scope>NUCLEOTIDE SEQUENCE [LARGE SCALE GENOMIC DNA]</scope>
    <source>
        <strain evidence="10">ATCC 33386</strain>
        <strain evidence="12">ATCC 33386 / NCTC 11300</strain>
    </source>
</reference>
<dbReference type="Pfam" id="PF00198">
    <property type="entry name" value="2-oxoacid_dh"/>
    <property type="match status" value="1"/>
</dbReference>
<dbReference type="STRING" id="526218.Sterm_0027"/>
<dbReference type="Pfam" id="PF00364">
    <property type="entry name" value="Biotin_lipoyl"/>
    <property type="match status" value="1"/>
</dbReference>
<evidence type="ECO:0000256" key="5">
    <source>
        <dbReference type="ARBA" id="ARBA00023315"/>
    </source>
</evidence>
<dbReference type="Gene3D" id="3.30.559.10">
    <property type="entry name" value="Chloramphenicol acetyltransferase-like domain"/>
    <property type="match status" value="1"/>
</dbReference>
<evidence type="ECO:0000313" key="11">
    <source>
        <dbReference type="EMBL" id="ACZ10604.1"/>
    </source>
</evidence>
<dbReference type="Pfam" id="PF02817">
    <property type="entry name" value="E3_binding"/>
    <property type="match status" value="2"/>
</dbReference>
<dbReference type="GO" id="GO:0031405">
    <property type="term" value="F:lipoic acid binding"/>
    <property type="evidence" value="ECO:0007669"/>
    <property type="project" value="TreeGrafter"/>
</dbReference>
<dbReference type="InterPro" id="IPR050743">
    <property type="entry name" value="2-oxoacid_DH_E2_comp"/>
</dbReference>
<dbReference type="InterPro" id="IPR001078">
    <property type="entry name" value="2-oxoacid_DH_actylTfrase"/>
</dbReference>
<dbReference type="PROSITE" id="PS50968">
    <property type="entry name" value="BIOTINYL_LIPOYL"/>
    <property type="match status" value="1"/>
</dbReference>
<dbReference type="KEGG" id="str:Sterm_3770"/>
<protein>
    <recommendedName>
        <fullName evidence="6">Dihydrolipoamide acetyltransferase component of pyruvate dehydrogenase complex</fullName>
        <ecNumber evidence="6">2.3.1.-</ecNumber>
    </recommendedName>
</protein>
<dbReference type="EMBL" id="CP001739">
    <property type="protein sequence ID" value="ACZ10604.1"/>
    <property type="molecule type" value="Genomic_DNA"/>
</dbReference>
<reference evidence="12" key="1">
    <citation type="submission" date="2009-09" db="EMBL/GenBank/DDBJ databases">
        <title>The complete chromosome of Sebaldella termitidis ATCC 33386.</title>
        <authorList>
            <consortium name="US DOE Joint Genome Institute (JGI-PGF)"/>
            <person name="Lucas S."/>
            <person name="Copeland A."/>
            <person name="Lapidus A."/>
            <person name="Glavina del Rio T."/>
            <person name="Dalin E."/>
            <person name="Tice H."/>
            <person name="Bruce D."/>
            <person name="Goodwin L."/>
            <person name="Pitluck S."/>
            <person name="Kyrpides N."/>
            <person name="Mavromatis K."/>
            <person name="Ivanova N."/>
            <person name="Mikhailova N."/>
            <person name="Sims D."/>
            <person name="Meincke L."/>
            <person name="Brettin T."/>
            <person name="Detter J.C."/>
            <person name="Han C."/>
            <person name="Larimer F."/>
            <person name="Land M."/>
            <person name="Hauser L."/>
            <person name="Markowitz V."/>
            <person name="Cheng J.F."/>
            <person name="Hugenholtz P."/>
            <person name="Woyke T."/>
            <person name="Wu D."/>
            <person name="Eisen J.A."/>
        </authorList>
    </citation>
    <scope>NUCLEOTIDE SEQUENCE [LARGE SCALE GENOMIC DNA]</scope>
    <source>
        <strain evidence="12">ATCC 33386 / NCTC 11300</strain>
    </source>
</reference>
<dbReference type="PANTHER" id="PTHR43178:SF5">
    <property type="entry name" value="LIPOAMIDE ACYLTRANSFERASE COMPONENT OF BRANCHED-CHAIN ALPHA-KETO ACID DEHYDROGENASE COMPLEX, MITOCHONDRIAL"/>
    <property type="match status" value="1"/>
</dbReference>
<sequence length="442" mass="48106">MSVEIIMPKAGMSMEEGTIVKWLKSEGDEIKEGEPIVEILTDKVNMEVEAESSGFLIKKVRFEDEVLPVFTVIGYIGEKGETVSEREEKAKTAEVIKDEKKPDKKETEENSVFFNKSLMQSDKLNRATPAARKKARDNNLNLGDIPGSGPKGRVQLADVESFAAGSTVKATPLARKIAGQEGIDLDGISGTGAKGKIFKRDLVLNAAPEIISKEAELKPYSGIRKVIGDRMTESQFSAPTFTLNIEVGVNKLLKLKDKIAAPLMDETGEKLTINDLLILAVSRGVRKYPDINVSLTDKGILCHKEINVGFAVSGNGVLMVPVVKNTEDKGIRNILTEGKDLIKKAREGKLGAAEQSGSTITLSNLGMYGVHYFNPIINQPNSCIIGVGTIEEKPVAKAGKISVKKVIYLSATFDHRVIDGALGAEFMQYVKKLIEDPYSLLI</sequence>
<dbReference type="PROSITE" id="PS51826">
    <property type="entry name" value="PSBD"/>
    <property type="match status" value="2"/>
</dbReference>
<dbReference type="InterPro" id="IPR011053">
    <property type="entry name" value="Single_hybrid_motif"/>
</dbReference>
<evidence type="ECO:0000256" key="1">
    <source>
        <dbReference type="ARBA" id="ARBA00001938"/>
    </source>
</evidence>
<keyword evidence="12" id="KW-1185">Reference proteome</keyword>
<evidence type="ECO:0000256" key="2">
    <source>
        <dbReference type="ARBA" id="ARBA00007317"/>
    </source>
</evidence>
<dbReference type="InterPro" id="IPR004167">
    <property type="entry name" value="PSBD"/>
</dbReference>
<comment type="cofactor">
    <cofactor evidence="1 6">
        <name>(R)-lipoate</name>
        <dbReference type="ChEBI" id="CHEBI:83088"/>
    </cofactor>
</comment>
<feature type="domain" description="Lipoyl-binding" evidence="8">
    <location>
        <begin position="2"/>
        <end position="77"/>
    </location>
</feature>
<evidence type="ECO:0000256" key="3">
    <source>
        <dbReference type="ARBA" id="ARBA00022679"/>
    </source>
</evidence>
<dbReference type="KEGG" id="str:Sterm_0027"/>
<dbReference type="SUPFAM" id="SSF47005">
    <property type="entry name" value="Peripheral subunit-binding domain of 2-oxo acid dehydrogenase complex"/>
    <property type="match status" value="2"/>
</dbReference>
<keyword evidence="5 6" id="KW-0012">Acyltransferase</keyword>
<dbReference type="GO" id="GO:0016407">
    <property type="term" value="F:acetyltransferase activity"/>
    <property type="evidence" value="ECO:0007669"/>
    <property type="project" value="TreeGrafter"/>
</dbReference>
<feature type="domain" description="Peripheral subunit-binding (PSBD)" evidence="9">
    <location>
        <begin position="169"/>
        <end position="206"/>
    </location>
</feature>
<dbReference type="HOGENOM" id="CLU_016733_10_0_0"/>
<evidence type="ECO:0000259" key="8">
    <source>
        <dbReference type="PROSITE" id="PS50968"/>
    </source>
</evidence>
<evidence type="ECO:0000259" key="9">
    <source>
        <dbReference type="PROSITE" id="PS51826"/>
    </source>
</evidence>
<accession>D1AIV3</accession>